<accession>A0A081S1Y2</accession>
<evidence type="ECO:0000313" key="2">
    <source>
        <dbReference type="Proteomes" id="UP000028002"/>
    </source>
</evidence>
<comment type="caution">
    <text evidence="1">The sequence shown here is derived from an EMBL/GenBank/DDBJ whole genome shotgun (WGS) entry which is preliminary data.</text>
</comment>
<dbReference type="Proteomes" id="UP000028002">
    <property type="component" value="Unassembled WGS sequence"/>
</dbReference>
<dbReference type="EMBL" id="JGVH01000003">
    <property type="protein sequence ID" value="KER04935.1"/>
    <property type="molecule type" value="Genomic_DNA"/>
</dbReference>
<gene>
    <name evidence="1" type="ORF">MEG1DRAFT_00323</name>
</gene>
<name>A0A081S1Y2_PHOTE</name>
<reference evidence="1 2" key="1">
    <citation type="submission" date="2014-03" db="EMBL/GenBank/DDBJ databases">
        <title>Draft Genome of Photorhabdus temperata Meg1.</title>
        <authorList>
            <person name="Hurst S.G.IV."/>
            <person name="Morris K."/>
            <person name="Thomas K."/>
            <person name="Tisa L.S."/>
        </authorList>
    </citation>
    <scope>NUCLEOTIDE SEQUENCE [LARGE SCALE GENOMIC DNA]</scope>
    <source>
        <strain evidence="1 2">Meg1</strain>
    </source>
</reference>
<protein>
    <submittedName>
        <fullName evidence="1">Uncharacterized protein</fullName>
    </submittedName>
</protein>
<proteinExistence type="predicted"/>
<sequence length="29" mass="3154">MAALTFANSLVMTIIFIDLNENIDGDVVI</sequence>
<organism evidence="1 2">
    <name type="scientific">Photorhabdus temperata subsp. temperata Meg1</name>
    <dbReference type="NCBI Taxonomy" id="1393735"/>
    <lineage>
        <taxon>Bacteria</taxon>
        <taxon>Pseudomonadati</taxon>
        <taxon>Pseudomonadota</taxon>
        <taxon>Gammaproteobacteria</taxon>
        <taxon>Enterobacterales</taxon>
        <taxon>Morganellaceae</taxon>
        <taxon>Photorhabdus</taxon>
    </lineage>
</organism>
<evidence type="ECO:0000313" key="1">
    <source>
        <dbReference type="EMBL" id="KER04935.1"/>
    </source>
</evidence>
<dbReference type="AlphaFoldDB" id="A0A081S1Y2"/>